<keyword evidence="7 11" id="KW-1133">Transmembrane helix</keyword>
<dbReference type="PIRSF" id="PIRSF017290">
    <property type="entry name" value="ROT1_prd"/>
    <property type="match status" value="1"/>
</dbReference>
<dbReference type="PANTHER" id="PTHR28090">
    <property type="entry name" value="PROTEIN ROT1"/>
    <property type="match status" value="1"/>
</dbReference>
<keyword evidence="14" id="KW-1185">Reference proteome</keyword>
<evidence type="ECO:0000256" key="5">
    <source>
        <dbReference type="ARBA" id="ARBA00022729"/>
    </source>
</evidence>
<dbReference type="EMBL" id="CP049010">
    <property type="protein sequence ID" value="QID87338.1"/>
    <property type="molecule type" value="Genomic_DNA"/>
</dbReference>
<keyword evidence="5 12" id="KW-0732">Signal</keyword>
<reference evidence="13 14" key="1">
    <citation type="journal article" date="2019" name="BMC Genomics">
        <title>Chromosome level assembly and comparative genome analysis confirm lager-brewing yeasts originated from a single hybridization.</title>
        <authorList>
            <person name="Salazar A.N."/>
            <person name="Gorter de Vries A.R."/>
            <person name="van den Broek M."/>
            <person name="Brouwers N."/>
            <person name="de la Torre Cortes P."/>
            <person name="Kuijpers N.G.A."/>
            <person name="Daran J.G."/>
            <person name="Abeel T."/>
        </authorList>
    </citation>
    <scope>NUCLEOTIDE SEQUENCE [LARGE SCALE GENOMIC DNA]</scope>
    <source>
        <strain evidence="13 14">CBS 1483</strain>
    </source>
</reference>
<feature type="signal peptide" evidence="12">
    <location>
        <begin position="1"/>
        <end position="24"/>
    </location>
</feature>
<feature type="compositionally biased region" description="Basic residues" evidence="10">
    <location>
        <begin position="209"/>
        <end position="219"/>
    </location>
</feature>
<dbReference type="InterPro" id="IPR019623">
    <property type="entry name" value="Rot1"/>
</dbReference>
<proteinExistence type="inferred from homology"/>
<dbReference type="GO" id="GO:0007118">
    <property type="term" value="P:budding cell apical bud growth"/>
    <property type="evidence" value="ECO:0007669"/>
    <property type="project" value="TreeGrafter"/>
</dbReference>
<evidence type="ECO:0000256" key="9">
    <source>
        <dbReference type="PIRNR" id="PIRNR017290"/>
    </source>
</evidence>
<evidence type="ECO:0000256" key="12">
    <source>
        <dbReference type="SAM" id="SignalP"/>
    </source>
</evidence>
<dbReference type="OrthoDB" id="5327821at2759"/>
<comment type="similarity">
    <text evidence="2 9">Belongs to the ROT1 family.</text>
</comment>
<evidence type="ECO:0000256" key="6">
    <source>
        <dbReference type="ARBA" id="ARBA00022824"/>
    </source>
</evidence>
<evidence type="ECO:0000256" key="10">
    <source>
        <dbReference type="SAM" id="MobiDB-lite"/>
    </source>
</evidence>
<evidence type="ECO:0000256" key="1">
    <source>
        <dbReference type="ARBA" id="ARBA00004115"/>
    </source>
</evidence>
<evidence type="ECO:0000256" key="11">
    <source>
        <dbReference type="SAM" id="Phobius"/>
    </source>
</evidence>
<dbReference type="AlphaFoldDB" id="A0A6C1ED99"/>
<gene>
    <name evidence="13" type="primary">ROT1_2</name>
    <name evidence="13" type="ORF">GRS66_010011</name>
</gene>
<dbReference type="Pfam" id="PF10681">
    <property type="entry name" value="Rot1"/>
    <property type="match status" value="1"/>
</dbReference>
<evidence type="ECO:0000256" key="2">
    <source>
        <dbReference type="ARBA" id="ARBA00007149"/>
    </source>
</evidence>
<evidence type="ECO:0000256" key="8">
    <source>
        <dbReference type="ARBA" id="ARBA00023136"/>
    </source>
</evidence>
<dbReference type="GO" id="GO:0051082">
    <property type="term" value="F:unfolded protein binding"/>
    <property type="evidence" value="ECO:0007669"/>
    <property type="project" value="TreeGrafter"/>
</dbReference>
<dbReference type="PANTHER" id="PTHR28090:SF1">
    <property type="entry name" value="PROTEIN ROT1"/>
    <property type="match status" value="1"/>
</dbReference>
<name>A0A6C1ED99_SACPS</name>
<keyword evidence="6 9" id="KW-0256">Endoplasmic reticulum</keyword>
<protein>
    <recommendedName>
        <fullName evidence="3 9">Protein ROT1</fullName>
    </recommendedName>
</protein>
<evidence type="ECO:0000256" key="4">
    <source>
        <dbReference type="ARBA" id="ARBA00022692"/>
    </source>
</evidence>
<sequence length="263" mass="29433">MWSKKFTLRKLILGSCLFIQKIRCEDSDSSLYGTWSSKSNQVFTGPGFYDPIDELLIEPSLPGISYSFTEDGWYEEASYQVSGNPRDPTCPMASLIFQHGKYVISDNGTLVLNPTEVDGRQLFSDPCKDDGISTYSRYNQTETFKEFSVGIDPYHGIYTLQLYQFDGTPMQPLYLAYRPPMMLPTETLNPTDTATSSGASNSDDTSASSKKKRSLRSLVRRSLENRHKTNAVKRSNASFLTSNAIWYISAGMLGVGSLLFLAF</sequence>
<feature type="region of interest" description="Disordered" evidence="10">
    <location>
        <begin position="185"/>
        <end position="220"/>
    </location>
</feature>
<evidence type="ECO:0000313" key="13">
    <source>
        <dbReference type="EMBL" id="QID87338.1"/>
    </source>
</evidence>
<accession>A0A6C1ED99</accession>
<dbReference type="GO" id="GO:0005789">
    <property type="term" value="C:endoplasmic reticulum membrane"/>
    <property type="evidence" value="ECO:0007669"/>
    <property type="project" value="UniProtKB-SubCell"/>
</dbReference>
<keyword evidence="4 11" id="KW-0812">Transmembrane</keyword>
<evidence type="ECO:0000256" key="3">
    <source>
        <dbReference type="ARBA" id="ARBA00017291"/>
    </source>
</evidence>
<organism evidence="13 14">
    <name type="scientific">Saccharomyces pastorianus</name>
    <name type="common">Lager yeast</name>
    <name type="synonym">Saccharomyces cerevisiae x Saccharomyces eubayanus</name>
    <dbReference type="NCBI Taxonomy" id="27292"/>
    <lineage>
        <taxon>Eukaryota</taxon>
        <taxon>Fungi</taxon>
        <taxon>Dikarya</taxon>
        <taxon>Ascomycota</taxon>
        <taxon>Saccharomycotina</taxon>
        <taxon>Saccharomycetes</taxon>
        <taxon>Saccharomycetales</taxon>
        <taxon>Saccharomycetaceae</taxon>
        <taxon>Saccharomyces</taxon>
    </lineage>
</organism>
<feature type="compositionally biased region" description="Polar residues" evidence="10">
    <location>
        <begin position="186"/>
        <end position="205"/>
    </location>
</feature>
<evidence type="ECO:0000313" key="14">
    <source>
        <dbReference type="Proteomes" id="UP000501346"/>
    </source>
</evidence>
<evidence type="ECO:0000256" key="7">
    <source>
        <dbReference type="ARBA" id="ARBA00022989"/>
    </source>
</evidence>
<feature type="transmembrane region" description="Helical" evidence="11">
    <location>
        <begin position="244"/>
        <end position="262"/>
    </location>
</feature>
<comment type="subcellular location">
    <subcellularLocation>
        <location evidence="1">Endoplasmic reticulum membrane</location>
        <topology evidence="1">Single-pass type I membrane protein</topology>
    </subcellularLocation>
</comment>
<comment type="function">
    <text evidence="9">Required for normal levels of the cell wall 1,6-beta-glucan. Involved in a protein folding machinery chaperoning proteins acting in various physiological processes including cell wall synthesis and lysis of autophagic bodies.</text>
</comment>
<dbReference type="Proteomes" id="UP000501346">
    <property type="component" value="Chromosome SeXIII-ScXIII"/>
</dbReference>
<feature type="chain" id="PRO_5025440506" description="Protein ROT1" evidence="12">
    <location>
        <begin position="25"/>
        <end position="263"/>
    </location>
</feature>
<keyword evidence="8 9" id="KW-0472">Membrane</keyword>
<dbReference type="GO" id="GO:0006458">
    <property type="term" value="P:'de novo' protein folding"/>
    <property type="evidence" value="ECO:0007669"/>
    <property type="project" value="InterPro"/>
</dbReference>